<keyword evidence="2" id="KW-0479">Metal-binding</keyword>
<dbReference type="RefSeq" id="XP_024699861.1">
    <property type="nucleotide sequence ID" value="XM_024843224.1"/>
</dbReference>
<dbReference type="Pfam" id="PF00096">
    <property type="entry name" value="zf-C2H2"/>
    <property type="match status" value="2"/>
</dbReference>
<dbReference type="AlphaFoldDB" id="A0A2I2FV88"/>
<name>A0A2I2FV88_9EURO</name>
<dbReference type="InterPro" id="IPR036236">
    <property type="entry name" value="Znf_C2H2_sf"/>
</dbReference>
<dbReference type="SUPFAM" id="SSF57667">
    <property type="entry name" value="beta-beta-alpha zinc fingers"/>
    <property type="match status" value="2"/>
</dbReference>
<keyword evidence="13" id="KW-1185">Reference proteome</keyword>
<feature type="domain" description="C2H2-type" evidence="11">
    <location>
        <begin position="175"/>
        <end position="202"/>
    </location>
</feature>
<feature type="domain" description="C2H2-type" evidence="11">
    <location>
        <begin position="148"/>
        <end position="174"/>
    </location>
</feature>
<evidence type="ECO:0000256" key="10">
    <source>
        <dbReference type="SAM" id="MobiDB-lite"/>
    </source>
</evidence>
<feature type="compositionally biased region" description="Polar residues" evidence="10">
    <location>
        <begin position="229"/>
        <end position="245"/>
    </location>
</feature>
<sequence>MPNKPMYPPAGPMGATSRPRQYHPSREPKPSLLVKRTISEDCTKVSDSDQPRKYHCLLKEIERREKPHLDVLRPLSVHMAHVGGNGYSQPYMSPPVANHHPPVLVEAPESGSKKKREYVCTLPECGKSFAQKTHLDIHTRAHTGDKPFICKEPGCGQRFSQLGNLKRRHTGEKPFSCDICQKRFAQRESVRAHKITHQSRKPVPRPLQRSPRLHQRPDYPAKIVRQRNLRNSYDSTNVDGNGTNR</sequence>
<feature type="region of interest" description="Disordered" evidence="10">
    <location>
        <begin position="190"/>
        <end position="245"/>
    </location>
</feature>
<keyword evidence="5" id="KW-0862">Zinc</keyword>
<keyword evidence="6" id="KW-0805">Transcription regulation</keyword>
<feature type="compositionally biased region" description="Basic residues" evidence="10">
    <location>
        <begin position="192"/>
        <end position="203"/>
    </location>
</feature>
<proteinExistence type="predicted"/>
<evidence type="ECO:0000256" key="4">
    <source>
        <dbReference type="ARBA" id="ARBA00022771"/>
    </source>
</evidence>
<accession>A0A2I2FV88</accession>
<dbReference type="Proteomes" id="UP000234275">
    <property type="component" value="Unassembled WGS sequence"/>
</dbReference>
<dbReference type="GeneID" id="36550923"/>
<dbReference type="STRING" id="1392250.A0A2I2FV88"/>
<comment type="subcellular location">
    <subcellularLocation>
        <location evidence="1">Nucleus</location>
    </subcellularLocation>
</comment>
<dbReference type="FunFam" id="3.30.160.60:FF:001289">
    <property type="entry name" value="Zinc finger protein 574"/>
    <property type="match status" value="1"/>
</dbReference>
<dbReference type="FunFam" id="3.30.160.60:FF:001297">
    <property type="entry name" value="Zinc finger and SCAN domain-containing protein 2"/>
    <property type="match status" value="1"/>
</dbReference>
<evidence type="ECO:0000256" key="5">
    <source>
        <dbReference type="ARBA" id="ARBA00022833"/>
    </source>
</evidence>
<gene>
    <name evidence="12" type="ORF">P170DRAFT_288329</name>
</gene>
<dbReference type="GO" id="GO:0005634">
    <property type="term" value="C:nucleus"/>
    <property type="evidence" value="ECO:0007669"/>
    <property type="project" value="UniProtKB-SubCell"/>
</dbReference>
<evidence type="ECO:0000259" key="11">
    <source>
        <dbReference type="PROSITE" id="PS50157"/>
    </source>
</evidence>
<dbReference type="InterPro" id="IPR013087">
    <property type="entry name" value="Znf_C2H2_type"/>
</dbReference>
<dbReference type="PROSITE" id="PS50157">
    <property type="entry name" value="ZINC_FINGER_C2H2_2"/>
    <property type="match status" value="3"/>
</dbReference>
<evidence type="ECO:0000256" key="1">
    <source>
        <dbReference type="ARBA" id="ARBA00004123"/>
    </source>
</evidence>
<evidence type="ECO:0000313" key="12">
    <source>
        <dbReference type="EMBL" id="PLB44559.1"/>
    </source>
</evidence>
<keyword evidence="7" id="KW-0804">Transcription</keyword>
<evidence type="ECO:0000256" key="6">
    <source>
        <dbReference type="ARBA" id="ARBA00023015"/>
    </source>
</evidence>
<evidence type="ECO:0000256" key="2">
    <source>
        <dbReference type="ARBA" id="ARBA00022723"/>
    </source>
</evidence>
<evidence type="ECO:0000256" key="8">
    <source>
        <dbReference type="ARBA" id="ARBA00023242"/>
    </source>
</evidence>
<dbReference type="GO" id="GO:0000981">
    <property type="term" value="F:DNA-binding transcription factor activity, RNA polymerase II-specific"/>
    <property type="evidence" value="ECO:0007669"/>
    <property type="project" value="TreeGrafter"/>
</dbReference>
<dbReference type="SMART" id="SM00355">
    <property type="entry name" value="ZnF_C2H2"/>
    <property type="match status" value="3"/>
</dbReference>
<dbReference type="OrthoDB" id="427030at2759"/>
<dbReference type="Gene3D" id="3.30.160.60">
    <property type="entry name" value="Classic Zinc Finger"/>
    <property type="match status" value="3"/>
</dbReference>
<dbReference type="EMBL" id="MSFO01000009">
    <property type="protein sequence ID" value="PLB44559.1"/>
    <property type="molecule type" value="Genomic_DNA"/>
</dbReference>
<dbReference type="PANTHER" id="PTHR23235">
    <property type="entry name" value="KRUEPPEL-LIKE TRANSCRIPTION FACTOR"/>
    <property type="match status" value="1"/>
</dbReference>
<dbReference type="GO" id="GO:0008270">
    <property type="term" value="F:zinc ion binding"/>
    <property type="evidence" value="ECO:0007669"/>
    <property type="project" value="UniProtKB-KW"/>
</dbReference>
<evidence type="ECO:0000256" key="7">
    <source>
        <dbReference type="ARBA" id="ARBA00023163"/>
    </source>
</evidence>
<evidence type="ECO:0000256" key="3">
    <source>
        <dbReference type="ARBA" id="ARBA00022737"/>
    </source>
</evidence>
<keyword evidence="8" id="KW-0539">Nucleus</keyword>
<feature type="region of interest" description="Disordered" evidence="10">
    <location>
        <begin position="1"/>
        <end position="36"/>
    </location>
</feature>
<organism evidence="12 13">
    <name type="scientific">Aspergillus steynii IBT 23096</name>
    <dbReference type="NCBI Taxonomy" id="1392250"/>
    <lineage>
        <taxon>Eukaryota</taxon>
        <taxon>Fungi</taxon>
        <taxon>Dikarya</taxon>
        <taxon>Ascomycota</taxon>
        <taxon>Pezizomycotina</taxon>
        <taxon>Eurotiomycetes</taxon>
        <taxon>Eurotiomycetidae</taxon>
        <taxon>Eurotiales</taxon>
        <taxon>Aspergillaceae</taxon>
        <taxon>Aspergillus</taxon>
        <taxon>Aspergillus subgen. Circumdati</taxon>
    </lineage>
</organism>
<dbReference type="PANTHER" id="PTHR23235:SF176">
    <property type="entry name" value="C2H2-TYPE DOMAIN-CONTAINING PROTEIN"/>
    <property type="match status" value="1"/>
</dbReference>
<evidence type="ECO:0000256" key="9">
    <source>
        <dbReference type="PROSITE-ProRule" id="PRU00042"/>
    </source>
</evidence>
<protein>
    <recommendedName>
        <fullName evidence="11">C2H2-type domain-containing protein</fullName>
    </recommendedName>
</protein>
<dbReference type="GO" id="GO:0000978">
    <property type="term" value="F:RNA polymerase II cis-regulatory region sequence-specific DNA binding"/>
    <property type="evidence" value="ECO:0007669"/>
    <property type="project" value="TreeGrafter"/>
</dbReference>
<keyword evidence="3" id="KW-0677">Repeat</keyword>
<dbReference type="PROSITE" id="PS00028">
    <property type="entry name" value="ZINC_FINGER_C2H2_1"/>
    <property type="match status" value="2"/>
</dbReference>
<feature type="domain" description="C2H2-type" evidence="11">
    <location>
        <begin position="118"/>
        <end position="147"/>
    </location>
</feature>
<evidence type="ECO:0000313" key="13">
    <source>
        <dbReference type="Proteomes" id="UP000234275"/>
    </source>
</evidence>
<reference evidence="12 13" key="1">
    <citation type="submission" date="2016-12" db="EMBL/GenBank/DDBJ databases">
        <title>The genomes of Aspergillus section Nigri reveals drivers in fungal speciation.</title>
        <authorList>
            <consortium name="DOE Joint Genome Institute"/>
            <person name="Vesth T.C."/>
            <person name="Nybo J."/>
            <person name="Theobald S."/>
            <person name="Brandl J."/>
            <person name="Frisvad J.C."/>
            <person name="Nielsen K.F."/>
            <person name="Lyhne E.K."/>
            <person name="Kogle M.E."/>
            <person name="Kuo A."/>
            <person name="Riley R."/>
            <person name="Clum A."/>
            <person name="Nolan M."/>
            <person name="Lipzen A."/>
            <person name="Salamov A."/>
            <person name="Henrissat B."/>
            <person name="Wiebenga A."/>
            <person name="De Vries R.P."/>
            <person name="Grigoriev I.V."/>
            <person name="Mortensen U.H."/>
            <person name="Andersen M.R."/>
            <person name="Baker S.E."/>
        </authorList>
    </citation>
    <scope>NUCLEOTIDE SEQUENCE [LARGE SCALE GENOMIC DNA]</scope>
    <source>
        <strain evidence="12 13">IBT 23096</strain>
    </source>
</reference>
<feature type="compositionally biased region" description="Pro residues" evidence="10">
    <location>
        <begin position="1"/>
        <end position="11"/>
    </location>
</feature>
<comment type="caution">
    <text evidence="12">The sequence shown here is derived from an EMBL/GenBank/DDBJ whole genome shotgun (WGS) entry which is preliminary data.</text>
</comment>
<keyword evidence="4 9" id="KW-0863">Zinc-finger</keyword>
<dbReference type="VEuPathDB" id="FungiDB:P170DRAFT_288329"/>